<gene>
    <name evidence="2" type="ORF">P171DRAFT_491452</name>
</gene>
<feature type="region of interest" description="Disordered" evidence="1">
    <location>
        <begin position="1"/>
        <end position="67"/>
    </location>
</feature>
<accession>A0A9P4P7W4</accession>
<feature type="compositionally biased region" description="Basic and acidic residues" evidence="1">
    <location>
        <begin position="7"/>
        <end position="28"/>
    </location>
</feature>
<protein>
    <submittedName>
        <fullName evidence="2">Uncharacterized protein</fullName>
    </submittedName>
</protein>
<dbReference type="EMBL" id="MU001513">
    <property type="protein sequence ID" value="KAF2438164.1"/>
    <property type="molecule type" value="Genomic_DNA"/>
</dbReference>
<dbReference type="Proteomes" id="UP000799764">
    <property type="component" value="Unassembled WGS sequence"/>
</dbReference>
<keyword evidence="3" id="KW-1185">Reference proteome</keyword>
<comment type="caution">
    <text evidence="2">The sequence shown here is derived from an EMBL/GenBank/DDBJ whole genome shotgun (WGS) entry which is preliminary data.</text>
</comment>
<dbReference type="AlphaFoldDB" id="A0A9P4P7W4"/>
<reference evidence="2" key="1">
    <citation type="journal article" date="2020" name="Stud. Mycol.">
        <title>101 Dothideomycetes genomes: a test case for predicting lifestyles and emergence of pathogens.</title>
        <authorList>
            <person name="Haridas S."/>
            <person name="Albert R."/>
            <person name="Binder M."/>
            <person name="Bloem J."/>
            <person name="Labutti K."/>
            <person name="Salamov A."/>
            <person name="Andreopoulos B."/>
            <person name="Baker S."/>
            <person name="Barry K."/>
            <person name="Bills G."/>
            <person name="Bluhm B."/>
            <person name="Cannon C."/>
            <person name="Castanera R."/>
            <person name="Culley D."/>
            <person name="Daum C."/>
            <person name="Ezra D."/>
            <person name="Gonzalez J."/>
            <person name="Henrissat B."/>
            <person name="Kuo A."/>
            <person name="Liang C."/>
            <person name="Lipzen A."/>
            <person name="Lutzoni F."/>
            <person name="Magnuson J."/>
            <person name="Mondo S."/>
            <person name="Nolan M."/>
            <person name="Ohm R."/>
            <person name="Pangilinan J."/>
            <person name="Park H.-J."/>
            <person name="Ramirez L."/>
            <person name="Alfaro M."/>
            <person name="Sun H."/>
            <person name="Tritt A."/>
            <person name="Yoshinaga Y."/>
            <person name="Zwiers L.-H."/>
            <person name="Turgeon B."/>
            <person name="Goodwin S."/>
            <person name="Spatafora J."/>
            <person name="Crous P."/>
            <person name="Grigoriev I."/>
        </authorList>
    </citation>
    <scope>NUCLEOTIDE SEQUENCE</scope>
    <source>
        <strain evidence="2">CBS 690.94</strain>
    </source>
</reference>
<organism evidence="2 3">
    <name type="scientific">Karstenula rhodostoma CBS 690.94</name>
    <dbReference type="NCBI Taxonomy" id="1392251"/>
    <lineage>
        <taxon>Eukaryota</taxon>
        <taxon>Fungi</taxon>
        <taxon>Dikarya</taxon>
        <taxon>Ascomycota</taxon>
        <taxon>Pezizomycotina</taxon>
        <taxon>Dothideomycetes</taxon>
        <taxon>Pleosporomycetidae</taxon>
        <taxon>Pleosporales</taxon>
        <taxon>Massarineae</taxon>
        <taxon>Didymosphaeriaceae</taxon>
        <taxon>Karstenula</taxon>
    </lineage>
</organism>
<evidence type="ECO:0000313" key="3">
    <source>
        <dbReference type="Proteomes" id="UP000799764"/>
    </source>
</evidence>
<name>A0A9P4P7W4_9PLEO</name>
<proteinExistence type="predicted"/>
<evidence type="ECO:0000313" key="2">
    <source>
        <dbReference type="EMBL" id="KAF2438164.1"/>
    </source>
</evidence>
<evidence type="ECO:0000256" key="1">
    <source>
        <dbReference type="SAM" id="MobiDB-lite"/>
    </source>
</evidence>
<sequence length="161" mass="18130">MARAKGAKKDRDKIPSLEDVEESRRKTESTGTSKSPQSDGITIHATPNAPKMNDSRGRTFPSSNMEDDKIREMIYEEMLRHEFNREEQSDPIIGWYYTNSKCKGGHIDLSTFKGSPGPKVSTFQVYKLGLPKKSSTSNFLKVVILISSRNSWELNPAHVVP</sequence>
<feature type="compositionally biased region" description="Polar residues" evidence="1">
    <location>
        <begin position="29"/>
        <end position="40"/>
    </location>
</feature>